<keyword evidence="1" id="KW-0862">Zinc</keyword>
<evidence type="ECO:0000256" key="1">
    <source>
        <dbReference type="PROSITE-ProRule" id="PRU00042"/>
    </source>
</evidence>
<evidence type="ECO:0000313" key="4">
    <source>
        <dbReference type="EMBL" id="KAK7206702.1"/>
    </source>
</evidence>
<evidence type="ECO:0000259" key="3">
    <source>
        <dbReference type="PROSITE" id="PS50157"/>
    </source>
</evidence>
<feature type="compositionally biased region" description="Low complexity" evidence="2">
    <location>
        <begin position="18"/>
        <end position="54"/>
    </location>
</feature>
<feature type="compositionally biased region" description="Low complexity" evidence="2">
    <location>
        <begin position="1"/>
        <end position="11"/>
    </location>
</feature>
<keyword evidence="1" id="KW-0479">Metal-binding</keyword>
<dbReference type="RefSeq" id="XP_064769735.1">
    <property type="nucleotide sequence ID" value="XM_064909420.1"/>
</dbReference>
<name>A0ABR1FAC1_9ASCO</name>
<dbReference type="PROSITE" id="PS50157">
    <property type="entry name" value="ZINC_FINGER_C2H2_2"/>
    <property type="match status" value="1"/>
</dbReference>
<keyword evidence="5" id="KW-1185">Reference proteome</keyword>
<proteinExistence type="predicted"/>
<feature type="domain" description="C2H2-type" evidence="3">
    <location>
        <begin position="278"/>
        <end position="309"/>
    </location>
</feature>
<dbReference type="Proteomes" id="UP001498771">
    <property type="component" value="Unassembled WGS sequence"/>
</dbReference>
<organism evidence="4 5">
    <name type="scientific">Myxozyma melibiosi</name>
    <dbReference type="NCBI Taxonomy" id="54550"/>
    <lineage>
        <taxon>Eukaryota</taxon>
        <taxon>Fungi</taxon>
        <taxon>Dikarya</taxon>
        <taxon>Ascomycota</taxon>
        <taxon>Saccharomycotina</taxon>
        <taxon>Lipomycetes</taxon>
        <taxon>Lipomycetales</taxon>
        <taxon>Lipomycetaceae</taxon>
        <taxon>Myxozyma</taxon>
    </lineage>
</organism>
<dbReference type="InterPro" id="IPR013087">
    <property type="entry name" value="Znf_C2H2_type"/>
</dbReference>
<feature type="compositionally biased region" description="Low complexity" evidence="2">
    <location>
        <begin position="349"/>
        <end position="368"/>
    </location>
</feature>
<evidence type="ECO:0000313" key="5">
    <source>
        <dbReference type="Proteomes" id="UP001498771"/>
    </source>
</evidence>
<dbReference type="PROSITE" id="PS00028">
    <property type="entry name" value="ZINC_FINGER_C2H2_1"/>
    <property type="match status" value="1"/>
</dbReference>
<dbReference type="InterPro" id="IPR039327">
    <property type="entry name" value="CON7-like"/>
</dbReference>
<reference evidence="4 5" key="1">
    <citation type="submission" date="2024-03" db="EMBL/GenBank/DDBJ databases">
        <title>Genome-scale model development and genomic sequencing of the oleaginous clade Lipomyces.</title>
        <authorList>
            <consortium name="Lawrence Berkeley National Laboratory"/>
            <person name="Czajka J.J."/>
            <person name="Han Y."/>
            <person name="Kim J."/>
            <person name="Mondo S.J."/>
            <person name="Hofstad B.A."/>
            <person name="Robles A."/>
            <person name="Haridas S."/>
            <person name="Riley R."/>
            <person name="LaButti K."/>
            <person name="Pangilinan J."/>
            <person name="Andreopoulos W."/>
            <person name="Lipzen A."/>
            <person name="Yan J."/>
            <person name="Wang M."/>
            <person name="Ng V."/>
            <person name="Grigoriev I.V."/>
            <person name="Spatafora J.W."/>
            <person name="Magnuson J.K."/>
            <person name="Baker S.E."/>
            <person name="Pomraning K.R."/>
        </authorList>
    </citation>
    <scope>NUCLEOTIDE SEQUENCE [LARGE SCALE GENOMIC DNA]</scope>
    <source>
        <strain evidence="4 5">Phaff 52-87</strain>
    </source>
</reference>
<feature type="region of interest" description="Disordered" evidence="2">
    <location>
        <begin position="1"/>
        <end position="146"/>
    </location>
</feature>
<protein>
    <recommendedName>
        <fullName evidence="3">C2H2-type domain-containing protein</fullName>
    </recommendedName>
</protein>
<feature type="compositionally biased region" description="Basic and acidic residues" evidence="2">
    <location>
        <begin position="323"/>
        <end position="337"/>
    </location>
</feature>
<evidence type="ECO:0000256" key="2">
    <source>
        <dbReference type="SAM" id="MobiDB-lite"/>
    </source>
</evidence>
<feature type="compositionally biased region" description="Polar residues" evidence="2">
    <location>
        <begin position="55"/>
        <end position="81"/>
    </location>
</feature>
<dbReference type="EMBL" id="JBBJBU010000002">
    <property type="protein sequence ID" value="KAK7206702.1"/>
    <property type="molecule type" value="Genomic_DNA"/>
</dbReference>
<comment type="caution">
    <text evidence="4">The sequence shown here is derived from an EMBL/GenBank/DDBJ whole genome shotgun (WGS) entry which is preliminary data.</text>
</comment>
<dbReference type="PANTHER" id="PTHR36167">
    <property type="entry name" value="C2H2 FINGER DOMAIN TRANSCRIPTION FACTOR (EUROFUNG)-RELATED"/>
    <property type="match status" value="1"/>
</dbReference>
<feature type="region of interest" description="Disordered" evidence="2">
    <location>
        <begin position="301"/>
        <end position="370"/>
    </location>
</feature>
<keyword evidence="1" id="KW-0863">Zinc-finger</keyword>
<sequence length="432" mass="46570">MLSSYPRNSSSNPPPNYSYPTTAPAPSTAYFASPQSSSSSFSSSSSSSLSSAASTVNSDMDTRDAQSASFGSYGSNPSQPQAMPYEPADGSPAQRQHYISGSPYDPSPDASGRQYTQSAYISRPSYASDPRYAPDQRAAAGPPPSAYADPSVAALGGYQGYPPATGSWRAEWYPPPTNSFPPPNSAAAAAAASAMAGPPMGSLGGMRAMGAPNALRRPGGLGGVGIGGVGIVGGGGAGGASGRMGEFASNTVYSFVPLPGSTQQKRPRRRFEEIERIYTCGYNGCEKAYGTLNHLNAHVTMQNHGSKRTPDEFKETRKKWKEKKKEEEMRRKAENDARQAAVQQQQHINNTTNSNNNNNNNSSSSSNSKCQGSLVLQRLRRWQEGRFMEAQGRIRYRRFRHLRAMDQEAGKEQRRRCRRSIMDTLISIISEV</sequence>
<dbReference type="PANTHER" id="PTHR36167:SF3">
    <property type="entry name" value="C2H2 FINGER DOMAIN TRANSCRIPTION FACTOR (EUROFUNG)-RELATED"/>
    <property type="match status" value="1"/>
</dbReference>
<dbReference type="GeneID" id="90034932"/>
<accession>A0ABR1FAC1</accession>
<gene>
    <name evidence="4" type="ORF">BZA70DRAFT_112180</name>
</gene>